<accession>A0A143H953</accession>
<dbReference type="Gene3D" id="2.160.20.10">
    <property type="entry name" value="Single-stranded right-handed beta-helix, Pectin lyase-like"/>
    <property type="match status" value="1"/>
</dbReference>
<keyword evidence="7" id="KW-1185">Reference proteome</keyword>
<reference evidence="6 7" key="1">
    <citation type="journal article" date="2016" name="Genome Announc.">
        <title>Whole-Genome Sequence of Rummeliibacillus stabekisii Strain PP9 Isolated from Antarctic Soil.</title>
        <authorList>
            <person name="da Mota F.F."/>
            <person name="Vollu R.E."/>
            <person name="Jurelevicius D."/>
            <person name="Seldin L."/>
        </authorList>
    </citation>
    <scope>NUCLEOTIDE SEQUENCE [LARGE SCALE GENOMIC DNA]</scope>
    <source>
        <strain evidence="6 7">PP9</strain>
    </source>
</reference>
<evidence type="ECO:0000313" key="6">
    <source>
        <dbReference type="EMBL" id="AMW98046.1"/>
    </source>
</evidence>
<evidence type="ECO:0000256" key="2">
    <source>
        <dbReference type="ARBA" id="ARBA00022525"/>
    </source>
</evidence>
<name>A0A143H953_9BACL</name>
<comment type="subcellular location">
    <subcellularLocation>
        <location evidence="1">Secreted</location>
    </subcellularLocation>
</comment>
<evidence type="ECO:0000259" key="5">
    <source>
        <dbReference type="Pfam" id="PF13229"/>
    </source>
</evidence>
<dbReference type="SUPFAM" id="SSF51126">
    <property type="entry name" value="Pectin lyase-like"/>
    <property type="match status" value="1"/>
</dbReference>
<evidence type="ECO:0000313" key="7">
    <source>
        <dbReference type="Proteomes" id="UP000076021"/>
    </source>
</evidence>
<dbReference type="SMART" id="SM00710">
    <property type="entry name" value="PbH1"/>
    <property type="match status" value="6"/>
</dbReference>
<dbReference type="PANTHER" id="PTHR40088">
    <property type="entry name" value="PECTATE LYASE (EUROFUNG)"/>
    <property type="match status" value="1"/>
</dbReference>
<feature type="signal peptide" evidence="4">
    <location>
        <begin position="1"/>
        <end position="17"/>
    </location>
</feature>
<dbReference type="STRING" id="241244.ATY39_00610"/>
<proteinExistence type="predicted"/>
<dbReference type="Pfam" id="PF13229">
    <property type="entry name" value="Beta_helix"/>
    <property type="match status" value="1"/>
</dbReference>
<keyword evidence="2" id="KW-0964">Secreted</keyword>
<dbReference type="PANTHER" id="PTHR40088:SF2">
    <property type="entry name" value="SECRETED SUGAR HYDROLASE"/>
    <property type="match status" value="1"/>
</dbReference>
<dbReference type="InterPro" id="IPR052052">
    <property type="entry name" value="Polysaccharide_Lyase_9"/>
</dbReference>
<evidence type="ECO:0000256" key="1">
    <source>
        <dbReference type="ARBA" id="ARBA00004613"/>
    </source>
</evidence>
<dbReference type="InterPro" id="IPR039448">
    <property type="entry name" value="Beta_helix"/>
</dbReference>
<dbReference type="InterPro" id="IPR006626">
    <property type="entry name" value="PbH1"/>
</dbReference>
<reference evidence="7" key="2">
    <citation type="submission" date="2016-03" db="EMBL/GenBank/DDBJ databases">
        <authorList>
            <person name="Ploux O."/>
        </authorList>
    </citation>
    <scope>NUCLEOTIDE SEQUENCE [LARGE SCALE GENOMIC DNA]</scope>
    <source>
        <strain evidence="7">PP9</strain>
    </source>
</reference>
<evidence type="ECO:0000256" key="3">
    <source>
        <dbReference type="ARBA" id="ARBA00022729"/>
    </source>
</evidence>
<dbReference type="GO" id="GO:0016837">
    <property type="term" value="F:carbon-oxygen lyase activity, acting on polysaccharides"/>
    <property type="evidence" value="ECO:0007669"/>
    <property type="project" value="TreeGrafter"/>
</dbReference>
<dbReference type="KEGG" id="rst:ATY39_00610"/>
<evidence type="ECO:0000256" key="4">
    <source>
        <dbReference type="SAM" id="SignalP"/>
    </source>
</evidence>
<dbReference type="InterPro" id="IPR012334">
    <property type="entry name" value="Pectin_lyas_fold"/>
</dbReference>
<dbReference type="GO" id="GO:0005576">
    <property type="term" value="C:extracellular region"/>
    <property type="evidence" value="ECO:0007669"/>
    <property type="project" value="UniProtKB-SubCell"/>
</dbReference>
<sequence>MIIACLSLFIWCIDANAETTTSRIFYVDNNGNDENSGTIHEPWKTIQKAADNTAPGDLVYVRGGIYPELVSIKNSGTAEDGYITFKAYPGETPVMDMNEQVIKKGNSAFFTINANYIVIDGFEMKNLITNGPEYYPNGILVMNQSNHIRLVQNDIHHIENHSKKGNAHGILIYGNASDPISDITIKDNNIHHLILGNSEALTLNGNVEKFTISDNVVHDNNNIGIDIAGFYGTCTGCIDQARNGTIKNNRVYLNSSKKNPSYAGHYAAGGIYVDGGKAVKILNNVVYKNDFGIELASERKGKTTSSVTVKNNNIFNNNGAGLLLGGAYTSNGGASKNIITNNAFSLNDIKHQGYGEITFQKYAKKNQIIDNKFYIKKKSTTIYPVPKKNPENTFKNNKTYFEFSIFPTYEYLSLSF</sequence>
<dbReference type="Proteomes" id="UP000076021">
    <property type="component" value="Chromosome"/>
</dbReference>
<gene>
    <name evidence="6" type="ORF">ATY39_00610</name>
</gene>
<feature type="chain" id="PRO_5007509243" description="Right handed beta helix domain-containing protein" evidence="4">
    <location>
        <begin position="18"/>
        <end position="416"/>
    </location>
</feature>
<protein>
    <recommendedName>
        <fullName evidence="5">Right handed beta helix domain-containing protein</fullName>
    </recommendedName>
</protein>
<keyword evidence="3 4" id="KW-0732">Signal</keyword>
<feature type="domain" description="Right handed beta helix" evidence="5">
    <location>
        <begin position="138"/>
        <end position="327"/>
    </location>
</feature>
<dbReference type="InterPro" id="IPR011050">
    <property type="entry name" value="Pectin_lyase_fold/virulence"/>
</dbReference>
<dbReference type="EMBL" id="CP014806">
    <property type="protein sequence ID" value="AMW98046.1"/>
    <property type="molecule type" value="Genomic_DNA"/>
</dbReference>
<organism evidence="6 7">
    <name type="scientific">Rummeliibacillus stabekisii</name>
    <dbReference type="NCBI Taxonomy" id="241244"/>
    <lineage>
        <taxon>Bacteria</taxon>
        <taxon>Bacillati</taxon>
        <taxon>Bacillota</taxon>
        <taxon>Bacilli</taxon>
        <taxon>Bacillales</taxon>
        <taxon>Caryophanaceae</taxon>
        <taxon>Rummeliibacillus</taxon>
    </lineage>
</organism>
<dbReference type="AlphaFoldDB" id="A0A143H953"/>